<proteinExistence type="predicted"/>
<name>A0ACB9JYT0_9ASTR</name>
<dbReference type="Proteomes" id="UP001056120">
    <property type="component" value="Linkage Group LG02"/>
</dbReference>
<comment type="caution">
    <text evidence="1">The sequence shown here is derived from an EMBL/GenBank/DDBJ whole genome shotgun (WGS) entry which is preliminary data.</text>
</comment>
<evidence type="ECO:0000313" key="1">
    <source>
        <dbReference type="EMBL" id="KAI3825210.1"/>
    </source>
</evidence>
<keyword evidence="2" id="KW-1185">Reference proteome</keyword>
<sequence length="138" mass="16019">MLRFWGGGGGVSRMENMQSYWQFGDELRGQSKVCEDLKWYATALRLAEQTRLKGESHFFCRLGCTFPFKRKRCRGNKPTSSRRIHNNFWTCSVSKLCYSGMLVTTEFESFYLISGYVLNSVIGLKRLIEFRPSLEMVA</sequence>
<accession>A0ACB9JYT0</accession>
<organism evidence="1 2">
    <name type="scientific">Smallanthus sonchifolius</name>
    <dbReference type="NCBI Taxonomy" id="185202"/>
    <lineage>
        <taxon>Eukaryota</taxon>
        <taxon>Viridiplantae</taxon>
        <taxon>Streptophyta</taxon>
        <taxon>Embryophyta</taxon>
        <taxon>Tracheophyta</taxon>
        <taxon>Spermatophyta</taxon>
        <taxon>Magnoliopsida</taxon>
        <taxon>eudicotyledons</taxon>
        <taxon>Gunneridae</taxon>
        <taxon>Pentapetalae</taxon>
        <taxon>asterids</taxon>
        <taxon>campanulids</taxon>
        <taxon>Asterales</taxon>
        <taxon>Asteraceae</taxon>
        <taxon>Asteroideae</taxon>
        <taxon>Heliantheae alliance</taxon>
        <taxon>Millerieae</taxon>
        <taxon>Smallanthus</taxon>
    </lineage>
</organism>
<reference evidence="1 2" key="2">
    <citation type="journal article" date="2022" name="Mol. Ecol. Resour.">
        <title>The genomes of chicory, endive, great burdock and yacon provide insights into Asteraceae paleo-polyploidization history and plant inulin production.</title>
        <authorList>
            <person name="Fan W."/>
            <person name="Wang S."/>
            <person name="Wang H."/>
            <person name="Wang A."/>
            <person name="Jiang F."/>
            <person name="Liu H."/>
            <person name="Zhao H."/>
            <person name="Xu D."/>
            <person name="Zhang Y."/>
        </authorList>
    </citation>
    <scope>NUCLEOTIDE SEQUENCE [LARGE SCALE GENOMIC DNA]</scope>
    <source>
        <strain evidence="2">cv. Yunnan</strain>
        <tissue evidence="1">Leaves</tissue>
    </source>
</reference>
<evidence type="ECO:0000313" key="2">
    <source>
        <dbReference type="Proteomes" id="UP001056120"/>
    </source>
</evidence>
<dbReference type="EMBL" id="CM042019">
    <property type="protein sequence ID" value="KAI3825210.1"/>
    <property type="molecule type" value="Genomic_DNA"/>
</dbReference>
<protein>
    <submittedName>
        <fullName evidence="1">Uncharacterized protein</fullName>
    </submittedName>
</protein>
<gene>
    <name evidence="1" type="ORF">L1987_06688</name>
</gene>
<reference evidence="2" key="1">
    <citation type="journal article" date="2022" name="Mol. Ecol. Resour.">
        <title>The genomes of chicory, endive, great burdock and yacon provide insights into Asteraceae palaeo-polyploidization history and plant inulin production.</title>
        <authorList>
            <person name="Fan W."/>
            <person name="Wang S."/>
            <person name="Wang H."/>
            <person name="Wang A."/>
            <person name="Jiang F."/>
            <person name="Liu H."/>
            <person name="Zhao H."/>
            <person name="Xu D."/>
            <person name="Zhang Y."/>
        </authorList>
    </citation>
    <scope>NUCLEOTIDE SEQUENCE [LARGE SCALE GENOMIC DNA]</scope>
    <source>
        <strain evidence="2">cv. Yunnan</strain>
    </source>
</reference>